<name>A0ABS8UXR9_DATST</name>
<dbReference type="Proteomes" id="UP000823775">
    <property type="component" value="Unassembled WGS sequence"/>
</dbReference>
<organism evidence="1 2">
    <name type="scientific">Datura stramonium</name>
    <name type="common">Jimsonweed</name>
    <name type="synonym">Common thornapple</name>
    <dbReference type="NCBI Taxonomy" id="4076"/>
    <lineage>
        <taxon>Eukaryota</taxon>
        <taxon>Viridiplantae</taxon>
        <taxon>Streptophyta</taxon>
        <taxon>Embryophyta</taxon>
        <taxon>Tracheophyta</taxon>
        <taxon>Spermatophyta</taxon>
        <taxon>Magnoliopsida</taxon>
        <taxon>eudicotyledons</taxon>
        <taxon>Gunneridae</taxon>
        <taxon>Pentapetalae</taxon>
        <taxon>asterids</taxon>
        <taxon>lamiids</taxon>
        <taxon>Solanales</taxon>
        <taxon>Solanaceae</taxon>
        <taxon>Solanoideae</taxon>
        <taxon>Datureae</taxon>
        <taxon>Datura</taxon>
    </lineage>
</organism>
<comment type="caution">
    <text evidence="1">The sequence shown here is derived from an EMBL/GenBank/DDBJ whole genome shotgun (WGS) entry which is preliminary data.</text>
</comment>
<proteinExistence type="predicted"/>
<dbReference type="EMBL" id="JACEIK010002817">
    <property type="protein sequence ID" value="MCD9639006.1"/>
    <property type="molecule type" value="Genomic_DNA"/>
</dbReference>
<evidence type="ECO:0000313" key="2">
    <source>
        <dbReference type="Proteomes" id="UP000823775"/>
    </source>
</evidence>
<accession>A0ABS8UXR9</accession>
<protein>
    <submittedName>
        <fullName evidence="1">Uncharacterized protein</fullName>
    </submittedName>
</protein>
<sequence length="117" mass="13286">TSLLIEDVDPSTVQDRVFLLSPEPTYVESLEARSLVSLESPNSSEGKRSRYLTHENPDFKKVNYGSLDFNIEIVKSQTLIDLSSSLDRESEEYYFFLEEDISSDRLSSSSSGDNDYD</sequence>
<keyword evidence="2" id="KW-1185">Reference proteome</keyword>
<evidence type="ECO:0000313" key="1">
    <source>
        <dbReference type="EMBL" id="MCD9639006.1"/>
    </source>
</evidence>
<reference evidence="1 2" key="1">
    <citation type="journal article" date="2021" name="BMC Genomics">
        <title>Datura genome reveals duplications of psychoactive alkaloid biosynthetic genes and high mutation rate following tissue culture.</title>
        <authorList>
            <person name="Rajewski A."/>
            <person name="Carter-House D."/>
            <person name="Stajich J."/>
            <person name="Litt A."/>
        </authorList>
    </citation>
    <scope>NUCLEOTIDE SEQUENCE [LARGE SCALE GENOMIC DNA]</scope>
    <source>
        <strain evidence="1">AR-01</strain>
    </source>
</reference>
<feature type="non-terminal residue" evidence="1">
    <location>
        <position position="1"/>
    </location>
</feature>
<gene>
    <name evidence="1" type="ORF">HAX54_023243</name>
</gene>